<dbReference type="AlphaFoldDB" id="A0A5R9AED2"/>
<sequence>MGHVVAGRAGGLVLAEESRMIRRLPGWSWLLFATLAAWPSWLWAARRLSDGSDDPLGIIALAALGVLLWRDRHSLRAQPRSRWLGAAALLLVVGALSQSILPPLLRGLVSVLALLLVILSLRAPGQPWLAGLGLGVLSLPLLSSLQFFVGYPLRVVTAEVSAWLLRLGSWTVERQGSALLVDGQWVMVDAPCSGIQMAWVGYFTACALAAWLRLPDRLLLRRLPLVGLLVLGGNILRNTLLVWGESGASGFPGWAHEAVGLLVFVGVCGMIFRVIGRRVFALSTSVEAERADASTRCTGSLLGALLLAMLWPLLTPATTASEAARVAHEWPVRFEGRTLRPLALSPMEQRFAEDFPGQLGRFTDGQRSIVLRQVLRPTRKLHPAEDCFRALGYRIEQTQLRQRPGTQGMQRCFVVTREGARLQVCDYIEDAAGQSFSDTSAWYWSALSGHSSGPWQAITVASPLP</sequence>
<dbReference type="GO" id="GO:0006508">
    <property type="term" value="P:proteolysis"/>
    <property type="evidence" value="ECO:0007669"/>
    <property type="project" value="UniProtKB-KW"/>
</dbReference>
<keyword evidence="6 8" id="KW-1133">Transmembrane helix</keyword>
<keyword evidence="7 8" id="KW-0472">Membrane</keyword>
<organism evidence="9 10">
    <name type="scientific">Pseudomonas nitroreducens</name>
    <dbReference type="NCBI Taxonomy" id="46680"/>
    <lineage>
        <taxon>Bacteria</taxon>
        <taxon>Pseudomonadati</taxon>
        <taxon>Pseudomonadota</taxon>
        <taxon>Gammaproteobacteria</taxon>
        <taxon>Pseudomonadales</taxon>
        <taxon>Pseudomonadaceae</taxon>
        <taxon>Pseudomonas</taxon>
    </lineage>
</organism>
<accession>A0A5R9AED2</accession>
<evidence type="ECO:0000256" key="7">
    <source>
        <dbReference type="ARBA" id="ARBA00023136"/>
    </source>
</evidence>
<feature type="transmembrane region" description="Helical" evidence="8">
    <location>
        <begin position="297"/>
        <end position="314"/>
    </location>
</feature>
<reference evidence="10" key="2">
    <citation type="submission" date="2019-06" db="EMBL/GenBank/DDBJ databases">
        <title>AzeR, a transcriptional regulator that responds to azelaic acid in Pseudomonas nitroreducens.</title>
        <authorList>
            <person name="Bez C."/>
            <person name="Javvadi S.G."/>
            <person name="Bertani I."/>
            <person name="Devescovi G."/>
            <person name="Studholme D.J."/>
            <person name="Geller A."/>
            <person name="Levy A."/>
            <person name="Venturi V."/>
        </authorList>
    </citation>
    <scope>NUCLEOTIDE SEQUENCE [LARGE SCALE GENOMIC DNA]</scope>
    <source>
        <strain evidence="10">DSM 9128</strain>
    </source>
</reference>
<evidence type="ECO:0000256" key="2">
    <source>
        <dbReference type="ARBA" id="ARBA00022475"/>
    </source>
</evidence>
<evidence type="ECO:0000256" key="5">
    <source>
        <dbReference type="ARBA" id="ARBA00022801"/>
    </source>
</evidence>
<dbReference type="EMBL" id="VASG01000002">
    <property type="protein sequence ID" value="TLP76504.1"/>
    <property type="molecule type" value="Genomic_DNA"/>
</dbReference>
<dbReference type="Proteomes" id="UP000307510">
    <property type="component" value="Unassembled WGS sequence"/>
</dbReference>
<proteinExistence type="predicted"/>
<keyword evidence="4 8" id="KW-0812">Transmembrane</keyword>
<feature type="transmembrane region" description="Helical" evidence="8">
    <location>
        <begin position="128"/>
        <end position="149"/>
    </location>
</feature>
<dbReference type="InterPro" id="IPR026392">
    <property type="entry name" value="Exo/Archaeosortase_dom"/>
</dbReference>
<evidence type="ECO:0000256" key="3">
    <source>
        <dbReference type="ARBA" id="ARBA00022670"/>
    </source>
</evidence>
<name>A0A5R9AED2_PSENT</name>
<feature type="transmembrane region" description="Helical" evidence="8">
    <location>
        <begin position="24"/>
        <end position="43"/>
    </location>
</feature>
<evidence type="ECO:0000256" key="6">
    <source>
        <dbReference type="ARBA" id="ARBA00022989"/>
    </source>
</evidence>
<protein>
    <submittedName>
        <fullName evidence="9">Exosortase Q</fullName>
    </submittedName>
</protein>
<feature type="transmembrane region" description="Helical" evidence="8">
    <location>
        <begin position="255"/>
        <end position="276"/>
    </location>
</feature>
<feature type="transmembrane region" description="Helical" evidence="8">
    <location>
        <begin position="194"/>
        <end position="212"/>
    </location>
</feature>
<dbReference type="Pfam" id="PF09721">
    <property type="entry name" value="Exosortase_EpsH"/>
    <property type="match status" value="1"/>
</dbReference>
<evidence type="ECO:0000256" key="1">
    <source>
        <dbReference type="ARBA" id="ARBA00004651"/>
    </source>
</evidence>
<reference evidence="9 10" key="1">
    <citation type="submission" date="2019-05" db="EMBL/GenBank/DDBJ databases">
        <authorList>
            <person name="Moore K."/>
            <person name="O'Neill P."/>
            <person name="Farbos A."/>
            <person name="Studholme D.J."/>
        </authorList>
    </citation>
    <scope>NUCLEOTIDE SEQUENCE [LARGE SCALE GENOMIC DNA]</scope>
    <source>
        <strain evidence="9 10">DSM 9128</strain>
    </source>
</reference>
<feature type="transmembrane region" description="Helical" evidence="8">
    <location>
        <begin position="55"/>
        <end position="70"/>
    </location>
</feature>
<feature type="transmembrane region" description="Helical" evidence="8">
    <location>
        <begin position="224"/>
        <end position="243"/>
    </location>
</feature>
<dbReference type="NCBIfam" id="NF012182">
    <property type="entry name" value="exosortase_XrtQ"/>
    <property type="match status" value="1"/>
</dbReference>
<feature type="transmembrane region" description="Helical" evidence="8">
    <location>
        <begin position="82"/>
        <end position="98"/>
    </location>
</feature>
<dbReference type="GO" id="GO:0005886">
    <property type="term" value="C:plasma membrane"/>
    <property type="evidence" value="ECO:0007669"/>
    <property type="project" value="UniProtKB-SubCell"/>
</dbReference>
<keyword evidence="5" id="KW-0378">Hydrolase</keyword>
<comment type="subcellular location">
    <subcellularLocation>
        <location evidence="1">Cell membrane</location>
        <topology evidence="1">Multi-pass membrane protein</topology>
    </subcellularLocation>
</comment>
<feature type="transmembrane region" description="Helical" evidence="8">
    <location>
        <begin position="104"/>
        <end position="121"/>
    </location>
</feature>
<keyword evidence="3" id="KW-0645">Protease</keyword>
<dbReference type="InterPro" id="IPR019127">
    <property type="entry name" value="Exosortase"/>
</dbReference>
<evidence type="ECO:0000313" key="9">
    <source>
        <dbReference type="EMBL" id="TLP76504.1"/>
    </source>
</evidence>
<evidence type="ECO:0000256" key="4">
    <source>
        <dbReference type="ARBA" id="ARBA00022692"/>
    </source>
</evidence>
<comment type="caution">
    <text evidence="9">The sequence shown here is derived from an EMBL/GenBank/DDBJ whole genome shotgun (WGS) entry which is preliminary data.</text>
</comment>
<evidence type="ECO:0000256" key="8">
    <source>
        <dbReference type="SAM" id="Phobius"/>
    </source>
</evidence>
<dbReference type="NCBIfam" id="TIGR04178">
    <property type="entry name" value="exo_archaeo"/>
    <property type="match status" value="1"/>
</dbReference>
<dbReference type="GO" id="GO:0008233">
    <property type="term" value="F:peptidase activity"/>
    <property type="evidence" value="ECO:0007669"/>
    <property type="project" value="UniProtKB-KW"/>
</dbReference>
<gene>
    <name evidence="9" type="primary">xrtQ</name>
    <name evidence="9" type="ORF">FEA48_08910</name>
</gene>
<keyword evidence="2" id="KW-1003">Cell membrane</keyword>
<evidence type="ECO:0000313" key="10">
    <source>
        <dbReference type="Proteomes" id="UP000307510"/>
    </source>
</evidence>